<keyword evidence="2" id="KW-1185">Reference proteome</keyword>
<dbReference type="Proteomes" id="UP001488838">
    <property type="component" value="Unassembled WGS sequence"/>
</dbReference>
<dbReference type="EMBL" id="JBBHLL010000685">
    <property type="protein sequence ID" value="KAK7798529.1"/>
    <property type="molecule type" value="Genomic_DNA"/>
</dbReference>
<protein>
    <submittedName>
        <fullName evidence="1">Uncharacterized protein</fullName>
    </submittedName>
</protein>
<sequence>MLSSQSLMMKPGFWEKTLQKLIQNELWAHPHDLVRTTSRSPCMGRMPADSSSRPFPTVTSHKWWPVAGERQIADPAHIQNSLVKLMSTNG</sequence>
<reference evidence="1 2" key="1">
    <citation type="journal article" date="2023" name="bioRxiv">
        <title>Conserved and derived expression patterns and positive selection on dental genes reveal complex evolutionary context of ever-growing rodent molars.</title>
        <authorList>
            <person name="Calamari Z.T."/>
            <person name="Song A."/>
            <person name="Cohen E."/>
            <person name="Akter M."/>
            <person name="Roy R.D."/>
            <person name="Hallikas O."/>
            <person name="Christensen M.M."/>
            <person name="Li P."/>
            <person name="Marangoni P."/>
            <person name="Jernvall J."/>
            <person name="Klein O.D."/>
        </authorList>
    </citation>
    <scope>NUCLEOTIDE SEQUENCE [LARGE SCALE GENOMIC DNA]</scope>
    <source>
        <strain evidence="1">V071</strain>
    </source>
</reference>
<evidence type="ECO:0000313" key="2">
    <source>
        <dbReference type="Proteomes" id="UP001488838"/>
    </source>
</evidence>
<organism evidence="1 2">
    <name type="scientific">Myodes glareolus</name>
    <name type="common">Bank vole</name>
    <name type="synonym">Clethrionomys glareolus</name>
    <dbReference type="NCBI Taxonomy" id="447135"/>
    <lineage>
        <taxon>Eukaryota</taxon>
        <taxon>Metazoa</taxon>
        <taxon>Chordata</taxon>
        <taxon>Craniata</taxon>
        <taxon>Vertebrata</taxon>
        <taxon>Euteleostomi</taxon>
        <taxon>Mammalia</taxon>
        <taxon>Eutheria</taxon>
        <taxon>Euarchontoglires</taxon>
        <taxon>Glires</taxon>
        <taxon>Rodentia</taxon>
        <taxon>Myomorpha</taxon>
        <taxon>Muroidea</taxon>
        <taxon>Cricetidae</taxon>
        <taxon>Arvicolinae</taxon>
        <taxon>Myodes</taxon>
    </lineage>
</organism>
<evidence type="ECO:0000313" key="1">
    <source>
        <dbReference type="EMBL" id="KAK7798529.1"/>
    </source>
</evidence>
<name>A0AAW0H6M5_MYOGA</name>
<accession>A0AAW0H6M5</accession>
<comment type="caution">
    <text evidence="1">The sequence shown here is derived from an EMBL/GenBank/DDBJ whole genome shotgun (WGS) entry which is preliminary data.</text>
</comment>
<dbReference type="AlphaFoldDB" id="A0AAW0H6M5"/>
<gene>
    <name evidence="1" type="ORF">U0070_007246</name>
</gene>
<proteinExistence type="predicted"/>